<sequence>MSNAQCGAMTRITGTAAGPRHPLVSPAAIELHSAPIWRIPAVNPRNATAVACREPGRARPELTSGGNFPKSMAISSASSARQMFGGWQEWAAKT</sequence>
<keyword evidence="3" id="KW-1185">Reference proteome</keyword>
<evidence type="ECO:0000256" key="1">
    <source>
        <dbReference type="SAM" id="MobiDB-lite"/>
    </source>
</evidence>
<proteinExistence type="predicted"/>
<dbReference type="EMBL" id="AP026367">
    <property type="protein sequence ID" value="BDN81612.1"/>
    <property type="molecule type" value="Genomic_DNA"/>
</dbReference>
<reference evidence="2" key="1">
    <citation type="submission" date="2022-06" db="EMBL/GenBank/DDBJ databases">
        <title>Complete genome sequence of Mycobacterium pseudoshottsii NJB1907-Z4.</title>
        <authorList>
            <person name="Komine T."/>
            <person name="Fukano H."/>
            <person name="Wada S."/>
        </authorList>
    </citation>
    <scope>NUCLEOTIDE SEQUENCE</scope>
    <source>
        <strain evidence="2">NJB1907-Z4</strain>
    </source>
</reference>
<organism evidence="2 3">
    <name type="scientific">Mycobacterium pseudoshottsii</name>
    <dbReference type="NCBI Taxonomy" id="265949"/>
    <lineage>
        <taxon>Bacteria</taxon>
        <taxon>Bacillati</taxon>
        <taxon>Actinomycetota</taxon>
        <taxon>Actinomycetes</taxon>
        <taxon>Mycobacteriales</taxon>
        <taxon>Mycobacteriaceae</taxon>
        <taxon>Mycobacterium</taxon>
        <taxon>Mycobacterium ulcerans group</taxon>
    </lineage>
</organism>
<gene>
    <name evidence="2" type="ORF">NJB1907Z4_C18270</name>
</gene>
<accession>A0A9N7LLZ6</accession>
<protein>
    <submittedName>
        <fullName evidence="2">Uncharacterized protein</fullName>
    </submittedName>
</protein>
<dbReference type="Proteomes" id="UP001058626">
    <property type="component" value="Chromosome"/>
</dbReference>
<feature type="region of interest" description="Disordered" evidence="1">
    <location>
        <begin position="1"/>
        <end position="21"/>
    </location>
</feature>
<name>A0A9N7LLZ6_9MYCO</name>
<evidence type="ECO:0000313" key="3">
    <source>
        <dbReference type="Proteomes" id="UP001058626"/>
    </source>
</evidence>
<dbReference type="AlphaFoldDB" id="A0A9N7LLZ6"/>
<evidence type="ECO:0000313" key="2">
    <source>
        <dbReference type="EMBL" id="BDN81612.1"/>
    </source>
</evidence>